<evidence type="ECO:0000256" key="6">
    <source>
        <dbReference type="SAM" id="Phobius"/>
    </source>
</evidence>
<dbReference type="PANTHER" id="PTHR30086:SF20">
    <property type="entry name" value="ARGININE EXPORTER PROTEIN ARGO-RELATED"/>
    <property type="match status" value="1"/>
</dbReference>
<keyword evidence="5 6" id="KW-0472">Membrane</keyword>
<keyword evidence="10" id="KW-1185">Reference proteome</keyword>
<keyword evidence="2" id="KW-1003">Cell membrane</keyword>
<dbReference type="AlphaFoldDB" id="A0A161YIA5"/>
<evidence type="ECO:0000313" key="8">
    <source>
        <dbReference type="EMBL" id="OCI31373.1"/>
    </source>
</evidence>
<reference evidence="7 9" key="1">
    <citation type="submission" date="2016-01" db="EMBL/GenBank/DDBJ databases">
        <title>Genome sequence of Oerskovia enterophila VJag, an agar and cellulose degrading bacterium.</title>
        <authorList>
            <person name="Poehlein A."/>
            <person name="Jag V."/>
            <person name="Bengelsdorf F."/>
            <person name="Duerre P."/>
            <person name="Daniel R."/>
        </authorList>
    </citation>
    <scope>NUCLEOTIDE SEQUENCE [LARGE SCALE GENOMIC DNA]</scope>
    <source>
        <strain evidence="7 9">VJag</strain>
    </source>
</reference>
<dbReference type="EMBL" id="LRIE01000063">
    <property type="protein sequence ID" value="KZM35928.1"/>
    <property type="molecule type" value="Genomic_DNA"/>
</dbReference>
<keyword evidence="4 6" id="KW-1133">Transmembrane helix</keyword>
<feature type="transmembrane region" description="Helical" evidence="6">
    <location>
        <begin position="182"/>
        <end position="200"/>
    </location>
</feature>
<dbReference type="PATRIC" id="fig|43678.3.peg.1432"/>
<organism evidence="7 9">
    <name type="scientific">Oerskovia enterophila</name>
    <dbReference type="NCBI Taxonomy" id="43678"/>
    <lineage>
        <taxon>Bacteria</taxon>
        <taxon>Bacillati</taxon>
        <taxon>Actinomycetota</taxon>
        <taxon>Actinomycetes</taxon>
        <taxon>Micrococcales</taxon>
        <taxon>Cellulomonadaceae</taxon>
        <taxon>Oerskovia</taxon>
    </lineage>
</organism>
<accession>A0A161YIA5</accession>
<dbReference type="EMBL" id="MAQA01000019">
    <property type="protein sequence ID" value="OCI31373.1"/>
    <property type="molecule type" value="Genomic_DNA"/>
</dbReference>
<feature type="transmembrane region" description="Helical" evidence="6">
    <location>
        <begin position="147"/>
        <end position="170"/>
    </location>
</feature>
<dbReference type="Proteomes" id="UP000076447">
    <property type="component" value="Unassembled WGS sequence"/>
</dbReference>
<comment type="subcellular location">
    <subcellularLocation>
        <location evidence="1">Cell membrane</location>
        <topology evidence="1">Multi-pass membrane protein</topology>
    </subcellularLocation>
</comment>
<proteinExistence type="predicted"/>
<dbReference type="GO" id="GO:0015171">
    <property type="term" value="F:amino acid transmembrane transporter activity"/>
    <property type="evidence" value="ECO:0007669"/>
    <property type="project" value="TreeGrafter"/>
</dbReference>
<dbReference type="Pfam" id="PF01810">
    <property type="entry name" value="LysE"/>
    <property type="match status" value="1"/>
</dbReference>
<keyword evidence="3 6" id="KW-0812">Transmembrane</keyword>
<dbReference type="PANTHER" id="PTHR30086">
    <property type="entry name" value="ARGININE EXPORTER PROTEIN ARGO"/>
    <property type="match status" value="1"/>
</dbReference>
<name>A0A161YIA5_9CELL</name>
<sequence>MPVATIAAFWAVSLVFVVTPGADWAYAITAGLRHRSVLPAVGGMLAGHLAAALVVAAGVGVLVSRSPALLTVLTMLGAAYIAWLGVTMLARPGGPVTEGDHVAGSWVRQAAKGLGTSGLNPKVLLLFLALLPQFTDPAGRWPVGAQIAALGAVHMVGCAVVYLLVAWGARHVLRSRPGASRVVTRVSGVAMILIGTALVLEQAIG</sequence>
<dbReference type="OrthoDB" id="9814990at2"/>
<feature type="transmembrane region" description="Helical" evidence="6">
    <location>
        <begin position="69"/>
        <end position="90"/>
    </location>
</feature>
<evidence type="ECO:0000313" key="10">
    <source>
        <dbReference type="Proteomes" id="UP000093412"/>
    </source>
</evidence>
<dbReference type="STRING" id="43678.OJAG_13690"/>
<comment type="caution">
    <text evidence="7">The sequence shown here is derived from an EMBL/GenBank/DDBJ whole genome shotgun (WGS) entry which is preliminary data.</text>
</comment>
<evidence type="ECO:0000256" key="5">
    <source>
        <dbReference type="ARBA" id="ARBA00023136"/>
    </source>
</evidence>
<evidence type="ECO:0000256" key="2">
    <source>
        <dbReference type="ARBA" id="ARBA00022475"/>
    </source>
</evidence>
<evidence type="ECO:0000256" key="1">
    <source>
        <dbReference type="ARBA" id="ARBA00004651"/>
    </source>
</evidence>
<dbReference type="Proteomes" id="UP000093412">
    <property type="component" value="Unassembled WGS sequence"/>
</dbReference>
<evidence type="ECO:0000256" key="4">
    <source>
        <dbReference type="ARBA" id="ARBA00022989"/>
    </source>
</evidence>
<dbReference type="RefSeq" id="WP_068625578.1">
    <property type="nucleotide sequence ID" value="NZ_LRIE01000063.1"/>
</dbReference>
<evidence type="ECO:0000313" key="9">
    <source>
        <dbReference type="Proteomes" id="UP000076447"/>
    </source>
</evidence>
<evidence type="ECO:0000313" key="7">
    <source>
        <dbReference type="EMBL" id="KZM35928.1"/>
    </source>
</evidence>
<dbReference type="GO" id="GO:0005886">
    <property type="term" value="C:plasma membrane"/>
    <property type="evidence" value="ECO:0007669"/>
    <property type="project" value="UniProtKB-SubCell"/>
</dbReference>
<reference evidence="8 10" key="2">
    <citation type="submission" date="2016-06" db="EMBL/GenBank/DDBJ databases">
        <title>Genome sequence of Oerskovia enterophila DSM 43852.</title>
        <authorList>
            <person name="Poehlein A."/>
            <person name="Jag V."/>
            <person name="Bengelsdorf F.R."/>
            <person name="Daniel R."/>
            <person name="Duerre P."/>
        </authorList>
    </citation>
    <scope>NUCLEOTIDE SEQUENCE [LARGE SCALE GENOMIC DNA]</scope>
    <source>
        <strain evidence="8 10">DSM 43852</strain>
    </source>
</reference>
<gene>
    <name evidence="7" type="primary">rhtB_2</name>
    <name evidence="8" type="synonym">rhtB_1</name>
    <name evidence="8" type="ORF">OERS_19260</name>
    <name evidence="7" type="ORF">OJAG_13690</name>
</gene>
<evidence type="ECO:0000256" key="3">
    <source>
        <dbReference type="ARBA" id="ARBA00022692"/>
    </source>
</evidence>
<protein>
    <submittedName>
        <fullName evidence="7">Homoserine/homoserine lactone efflux protein</fullName>
    </submittedName>
</protein>
<feature type="transmembrane region" description="Helical" evidence="6">
    <location>
        <begin position="37"/>
        <end position="62"/>
    </location>
</feature>
<dbReference type="InterPro" id="IPR001123">
    <property type="entry name" value="LeuE-type"/>
</dbReference>